<evidence type="ECO:0000313" key="2">
    <source>
        <dbReference type="Proteomes" id="UP000828390"/>
    </source>
</evidence>
<proteinExistence type="predicted"/>
<reference evidence="1" key="2">
    <citation type="submission" date="2020-11" db="EMBL/GenBank/DDBJ databases">
        <authorList>
            <person name="McCartney M.A."/>
            <person name="Auch B."/>
            <person name="Kono T."/>
            <person name="Mallez S."/>
            <person name="Becker A."/>
            <person name="Gohl D.M."/>
            <person name="Silverstein K.A.T."/>
            <person name="Koren S."/>
            <person name="Bechman K.B."/>
            <person name="Herman A."/>
            <person name="Abrahante J.E."/>
            <person name="Garbe J."/>
        </authorList>
    </citation>
    <scope>NUCLEOTIDE SEQUENCE</scope>
    <source>
        <strain evidence="1">Duluth1</strain>
        <tissue evidence="1">Whole animal</tissue>
    </source>
</reference>
<gene>
    <name evidence="1" type="ORF">DPMN_130350</name>
</gene>
<organism evidence="1 2">
    <name type="scientific">Dreissena polymorpha</name>
    <name type="common">Zebra mussel</name>
    <name type="synonym">Mytilus polymorpha</name>
    <dbReference type="NCBI Taxonomy" id="45954"/>
    <lineage>
        <taxon>Eukaryota</taxon>
        <taxon>Metazoa</taxon>
        <taxon>Spiralia</taxon>
        <taxon>Lophotrochozoa</taxon>
        <taxon>Mollusca</taxon>
        <taxon>Bivalvia</taxon>
        <taxon>Autobranchia</taxon>
        <taxon>Heteroconchia</taxon>
        <taxon>Euheterodonta</taxon>
        <taxon>Imparidentia</taxon>
        <taxon>Neoheterodontei</taxon>
        <taxon>Myida</taxon>
        <taxon>Dreissenoidea</taxon>
        <taxon>Dreissenidae</taxon>
        <taxon>Dreissena</taxon>
    </lineage>
</organism>
<comment type="caution">
    <text evidence="1">The sequence shown here is derived from an EMBL/GenBank/DDBJ whole genome shotgun (WGS) entry which is preliminary data.</text>
</comment>
<dbReference type="AlphaFoldDB" id="A0A9D4HAV2"/>
<protein>
    <submittedName>
        <fullName evidence="1">Uncharacterized protein</fullName>
    </submittedName>
</protein>
<accession>A0A9D4HAV2</accession>
<name>A0A9D4HAV2_DREPO</name>
<reference evidence="1" key="1">
    <citation type="journal article" date="2019" name="bioRxiv">
        <title>The Genome of the Zebra Mussel, Dreissena polymorpha: A Resource for Invasive Species Research.</title>
        <authorList>
            <person name="McCartney M.A."/>
            <person name="Auch B."/>
            <person name="Kono T."/>
            <person name="Mallez S."/>
            <person name="Zhang Y."/>
            <person name="Obille A."/>
            <person name="Becker A."/>
            <person name="Abrahante J.E."/>
            <person name="Garbe J."/>
            <person name="Badalamenti J.P."/>
            <person name="Herman A."/>
            <person name="Mangelson H."/>
            <person name="Liachko I."/>
            <person name="Sullivan S."/>
            <person name="Sone E.D."/>
            <person name="Koren S."/>
            <person name="Silverstein K.A.T."/>
            <person name="Beckman K.B."/>
            <person name="Gohl D.M."/>
        </authorList>
    </citation>
    <scope>NUCLEOTIDE SEQUENCE</scope>
    <source>
        <strain evidence="1">Duluth1</strain>
        <tissue evidence="1">Whole animal</tissue>
    </source>
</reference>
<evidence type="ECO:0000313" key="1">
    <source>
        <dbReference type="EMBL" id="KAH3828392.1"/>
    </source>
</evidence>
<sequence>MDKENVDIRVAMLPPYIILTLLATLGDTLSASHFLSVSCTSCACSGEAVFPVPMAHTGS</sequence>
<dbReference type="Proteomes" id="UP000828390">
    <property type="component" value="Unassembled WGS sequence"/>
</dbReference>
<dbReference type="EMBL" id="JAIWYP010000005">
    <property type="protein sequence ID" value="KAH3828392.1"/>
    <property type="molecule type" value="Genomic_DNA"/>
</dbReference>
<keyword evidence="2" id="KW-1185">Reference proteome</keyword>